<dbReference type="SUPFAM" id="SSF55620">
    <property type="entry name" value="Tetrahydrobiopterin biosynthesis enzymes-like"/>
    <property type="match status" value="1"/>
</dbReference>
<feature type="compositionally biased region" description="Acidic residues" evidence="7">
    <location>
        <begin position="126"/>
        <end position="142"/>
    </location>
</feature>
<evidence type="ECO:0000256" key="2">
    <source>
        <dbReference type="ARBA" id="ARBA00005013"/>
    </source>
</evidence>
<reference evidence="10" key="1">
    <citation type="journal article" date="2019" name="Int. J. Syst. Evol. Microbiol.">
        <title>The Global Catalogue of Microorganisms (GCM) 10K type strain sequencing project: providing services to taxonomists for standard genome sequencing and annotation.</title>
        <authorList>
            <consortium name="The Broad Institute Genomics Platform"/>
            <consortium name="The Broad Institute Genome Sequencing Center for Infectious Disease"/>
            <person name="Wu L."/>
            <person name="Ma J."/>
        </authorList>
    </citation>
    <scope>NUCLEOTIDE SEQUENCE [LARGE SCALE GENOMIC DNA]</scope>
    <source>
        <strain evidence="10">JCM 12140</strain>
    </source>
</reference>
<dbReference type="InterPro" id="IPR006157">
    <property type="entry name" value="FolB_dom"/>
</dbReference>
<evidence type="ECO:0000256" key="7">
    <source>
        <dbReference type="SAM" id="MobiDB-lite"/>
    </source>
</evidence>
<dbReference type="SMART" id="SM00905">
    <property type="entry name" value="FolB"/>
    <property type="match status" value="1"/>
</dbReference>
<comment type="function">
    <text evidence="6">Catalyzes the conversion of 7,8-dihydroneopterin to 6-hydroxymethyl-7,8-dihydropterin.</text>
</comment>
<evidence type="ECO:0000256" key="5">
    <source>
        <dbReference type="ARBA" id="ARBA00023239"/>
    </source>
</evidence>
<dbReference type="NCBIfam" id="TIGR00526">
    <property type="entry name" value="folB_dom"/>
    <property type="match status" value="1"/>
</dbReference>
<dbReference type="PANTHER" id="PTHR42844">
    <property type="entry name" value="DIHYDRONEOPTERIN ALDOLASE 1-RELATED"/>
    <property type="match status" value="1"/>
</dbReference>
<dbReference type="EMBL" id="BAAAJX010000010">
    <property type="protein sequence ID" value="GAA1493693.1"/>
    <property type="molecule type" value="Genomic_DNA"/>
</dbReference>
<sequence>MRDTIRLVGVRARGHHGVFDHERADGQDFVVDVAVEVDATAASDSDDLAETVHYGVLAEQVVAEIERDPVDLIETLAERIAAAVLTHRAALATEVTVHKPQAPITVPFTDVSITIRRESPVHPDDQVADDAPDESGPLEEEE</sequence>
<dbReference type="EC" id="4.1.2.25" evidence="6"/>
<organism evidence="9 10">
    <name type="scientific">Curtobacterium herbarum</name>
    <dbReference type="NCBI Taxonomy" id="150122"/>
    <lineage>
        <taxon>Bacteria</taxon>
        <taxon>Bacillati</taxon>
        <taxon>Actinomycetota</taxon>
        <taxon>Actinomycetes</taxon>
        <taxon>Micrococcales</taxon>
        <taxon>Microbacteriaceae</taxon>
        <taxon>Curtobacterium</taxon>
    </lineage>
</organism>
<dbReference type="InterPro" id="IPR043133">
    <property type="entry name" value="GTP-CH-I_C/QueF"/>
</dbReference>
<gene>
    <name evidence="9" type="primary">folB</name>
    <name evidence="9" type="ORF">GCM10009627_20390</name>
</gene>
<comment type="pathway">
    <text evidence="2 6">Cofactor biosynthesis; tetrahydrofolate biosynthesis; 2-amino-4-hydroxy-6-hydroxymethyl-7,8-dihydropteridine diphosphate from 7,8-dihydroneopterin triphosphate: step 3/4.</text>
</comment>
<keyword evidence="5 6" id="KW-0456">Lyase</keyword>
<protein>
    <recommendedName>
        <fullName evidence="6">7,8-dihydroneopterin aldolase</fullName>
        <ecNumber evidence="6">4.1.2.25</ecNumber>
    </recommendedName>
</protein>
<evidence type="ECO:0000256" key="1">
    <source>
        <dbReference type="ARBA" id="ARBA00001353"/>
    </source>
</evidence>
<dbReference type="RefSeq" id="WP_239539899.1">
    <property type="nucleotide sequence ID" value="NZ_BAAAJX010000010.1"/>
</dbReference>
<dbReference type="NCBIfam" id="TIGR00525">
    <property type="entry name" value="folB"/>
    <property type="match status" value="1"/>
</dbReference>
<accession>A0ABP4K634</accession>
<keyword evidence="10" id="KW-1185">Reference proteome</keyword>
<feature type="region of interest" description="Disordered" evidence="7">
    <location>
        <begin position="117"/>
        <end position="142"/>
    </location>
</feature>
<evidence type="ECO:0000259" key="8">
    <source>
        <dbReference type="SMART" id="SM00905"/>
    </source>
</evidence>
<comment type="catalytic activity">
    <reaction evidence="1 6">
        <text>7,8-dihydroneopterin = 6-hydroxymethyl-7,8-dihydropterin + glycolaldehyde</text>
        <dbReference type="Rhea" id="RHEA:10540"/>
        <dbReference type="ChEBI" id="CHEBI:17001"/>
        <dbReference type="ChEBI" id="CHEBI:17071"/>
        <dbReference type="ChEBI" id="CHEBI:44841"/>
        <dbReference type="EC" id="4.1.2.25"/>
    </reaction>
</comment>
<evidence type="ECO:0000256" key="3">
    <source>
        <dbReference type="ARBA" id="ARBA00005708"/>
    </source>
</evidence>
<comment type="similarity">
    <text evidence="3 6">Belongs to the DHNA family.</text>
</comment>
<proteinExistence type="inferred from homology"/>
<dbReference type="Proteomes" id="UP001501742">
    <property type="component" value="Unassembled WGS sequence"/>
</dbReference>
<feature type="domain" description="Dihydroneopterin aldolase/epimerase" evidence="8">
    <location>
        <begin position="5"/>
        <end position="117"/>
    </location>
</feature>
<dbReference type="InterPro" id="IPR006156">
    <property type="entry name" value="Dihydroneopterin_aldolase"/>
</dbReference>
<comment type="caution">
    <text evidence="9">The sequence shown here is derived from an EMBL/GenBank/DDBJ whole genome shotgun (WGS) entry which is preliminary data.</text>
</comment>
<dbReference type="Gene3D" id="3.30.1130.10">
    <property type="match status" value="1"/>
</dbReference>
<evidence type="ECO:0000313" key="9">
    <source>
        <dbReference type="EMBL" id="GAA1493693.1"/>
    </source>
</evidence>
<evidence type="ECO:0000256" key="4">
    <source>
        <dbReference type="ARBA" id="ARBA00022909"/>
    </source>
</evidence>
<evidence type="ECO:0000256" key="6">
    <source>
        <dbReference type="RuleBase" id="RU362079"/>
    </source>
</evidence>
<dbReference type="Pfam" id="PF02152">
    <property type="entry name" value="FolB"/>
    <property type="match status" value="1"/>
</dbReference>
<evidence type="ECO:0000313" key="10">
    <source>
        <dbReference type="Proteomes" id="UP001501742"/>
    </source>
</evidence>
<name>A0ABP4K634_9MICO</name>
<keyword evidence="4 6" id="KW-0289">Folate biosynthesis</keyword>
<dbReference type="PANTHER" id="PTHR42844:SF1">
    <property type="entry name" value="DIHYDRONEOPTERIN ALDOLASE 1-RELATED"/>
    <property type="match status" value="1"/>
</dbReference>